<gene>
    <name evidence="5" type="ORF">EDM21_01750</name>
</gene>
<evidence type="ECO:0000256" key="2">
    <source>
        <dbReference type="ARBA" id="ARBA00022679"/>
    </source>
</evidence>
<keyword evidence="3" id="KW-0325">Glycoprotein</keyword>
<dbReference type="PANTHER" id="PTHR20961">
    <property type="entry name" value="GLYCOSYLTRANSFERASE"/>
    <property type="match status" value="1"/>
</dbReference>
<feature type="domain" description="Glycosyltransferase 61 catalytic" evidence="4">
    <location>
        <begin position="158"/>
        <end position="329"/>
    </location>
</feature>
<dbReference type="GO" id="GO:0016757">
    <property type="term" value="F:glycosyltransferase activity"/>
    <property type="evidence" value="ECO:0007669"/>
    <property type="project" value="UniProtKB-KW"/>
</dbReference>
<keyword evidence="2" id="KW-0808">Transferase</keyword>
<proteinExistence type="predicted"/>
<sequence length="390" mass="44483">MAGYEMDDNKRSSFLGSQSASAVSYHRNIWEWEASAKKTRCPLVEDRYVTPFDFGGTAVYEPPKGIEQKIHPHLMPYKLQPADGYVAVIPSGRVWGRSGSILSPDGKLIFDLSPEYDGQENRMLTPEEHPALAWRNEQHLRQFHGTAAALTFCGSYNYFHWLYDVLPRLSMLQTLNNLYDRLIMNPNPYRSFVEETLTMLGIPESSVIRTDANFNIQADRLIVPSIMMNSHYPPWTTSTLRSLLMPKRDCGLATPERVYISRRKASVRRIINEDEVIRCLEAFGFVSICLEDWTMAQQIQLFASARAIAGPHGAGLANLAFCQAGIQVIEIFHIRHIVPTYWMISNHNKLDYYMLYGQELESSPNCYPGLEDYSVDTERLKQTLHLAGMS</sequence>
<dbReference type="InterPro" id="IPR007657">
    <property type="entry name" value="Glycosyltransferase_61"/>
</dbReference>
<evidence type="ECO:0000256" key="1">
    <source>
        <dbReference type="ARBA" id="ARBA00022676"/>
    </source>
</evidence>
<dbReference type="InterPro" id="IPR049625">
    <property type="entry name" value="Glyco_transf_61_cat"/>
</dbReference>
<keyword evidence="6" id="KW-1185">Reference proteome</keyword>
<dbReference type="Pfam" id="PF04577">
    <property type="entry name" value="Glyco_transf_61"/>
    <property type="match status" value="1"/>
</dbReference>
<evidence type="ECO:0000259" key="4">
    <source>
        <dbReference type="Pfam" id="PF04577"/>
    </source>
</evidence>
<comment type="caution">
    <text evidence="5">The sequence shown here is derived from an EMBL/GenBank/DDBJ whole genome shotgun (WGS) entry which is preliminary data.</text>
</comment>
<organism evidence="5 6">
    <name type="scientific">Paenibacillus lutrae</name>
    <dbReference type="NCBI Taxonomy" id="2078573"/>
    <lineage>
        <taxon>Bacteria</taxon>
        <taxon>Bacillati</taxon>
        <taxon>Bacillota</taxon>
        <taxon>Bacilli</taxon>
        <taxon>Bacillales</taxon>
        <taxon>Paenibacillaceae</taxon>
        <taxon>Paenibacillus</taxon>
    </lineage>
</organism>
<dbReference type="Proteomes" id="UP000490800">
    <property type="component" value="Unassembled WGS sequence"/>
</dbReference>
<dbReference type="EMBL" id="RHLK01000001">
    <property type="protein sequence ID" value="MVO98273.1"/>
    <property type="molecule type" value="Genomic_DNA"/>
</dbReference>
<evidence type="ECO:0000313" key="5">
    <source>
        <dbReference type="EMBL" id="MVO98273.1"/>
    </source>
</evidence>
<dbReference type="AlphaFoldDB" id="A0A7X3FEK2"/>
<evidence type="ECO:0000313" key="6">
    <source>
        <dbReference type="Proteomes" id="UP000490800"/>
    </source>
</evidence>
<evidence type="ECO:0000256" key="3">
    <source>
        <dbReference type="ARBA" id="ARBA00023180"/>
    </source>
</evidence>
<protein>
    <submittedName>
        <fullName evidence="5">DUF563 domain-containing protein</fullName>
    </submittedName>
</protein>
<keyword evidence="1" id="KW-0328">Glycosyltransferase</keyword>
<accession>A0A7X3FEK2</accession>
<name>A0A7X3FEK2_9BACL</name>
<reference evidence="5 6" key="1">
    <citation type="journal article" date="2019" name="Microorganisms">
        <title>Paenibacillus lutrae sp. nov., A Chitinolytic Species Isolated from A River Otter in Castril Natural Park, Granada, Spain.</title>
        <authorList>
            <person name="Rodriguez M."/>
            <person name="Reina J.C."/>
            <person name="Bejar V."/>
            <person name="Llamas I."/>
        </authorList>
    </citation>
    <scope>NUCLEOTIDE SEQUENCE [LARGE SCALE GENOMIC DNA]</scope>
    <source>
        <strain evidence="5 6">N10</strain>
    </source>
</reference>